<keyword evidence="4" id="KW-0963">Cytoplasm</keyword>
<dbReference type="HAMAP" id="MF_00252">
    <property type="entry name" value="Lys_tRNA_synth_class2"/>
    <property type="match status" value="1"/>
</dbReference>
<dbReference type="PROSITE" id="PS50862">
    <property type="entry name" value="AA_TRNA_LIGASE_II"/>
    <property type="match status" value="1"/>
</dbReference>
<keyword evidence="8" id="KW-0067">ATP-binding</keyword>
<dbReference type="EMBL" id="CAEZUX010000130">
    <property type="protein sequence ID" value="CAB4620252.1"/>
    <property type="molecule type" value="Genomic_DNA"/>
</dbReference>
<feature type="domain" description="Aminoacyl-transfer RNA synthetases class-II family profile" evidence="13">
    <location>
        <begin position="244"/>
        <end position="562"/>
    </location>
</feature>
<keyword evidence="6" id="KW-0479">Metal-binding</keyword>
<evidence type="ECO:0000256" key="7">
    <source>
        <dbReference type="ARBA" id="ARBA00022741"/>
    </source>
</evidence>
<dbReference type="FunFam" id="3.30.930.10:FF:000238">
    <property type="entry name" value="Lysine--tRNA ligase"/>
    <property type="match status" value="1"/>
</dbReference>
<comment type="catalytic activity">
    <reaction evidence="12">
        <text>tRNA(Lys) + L-lysine + ATP = L-lysyl-tRNA(Lys) + AMP + diphosphate</text>
        <dbReference type="Rhea" id="RHEA:20792"/>
        <dbReference type="Rhea" id="RHEA-COMP:9696"/>
        <dbReference type="Rhea" id="RHEA-COMP:9697"/>
        <dbReference type="ChEBI" id="CHEBI:30616"/>
        <dbReference type="ChEBI" id="CHEBI:32551"/>
        <dbReference type="ChEBI" id="CHEBI:33019"/>
        <dbReference type="ChEBI" id="CHEBI:78442"/>
        <dbReference type="ChEBI" id="CHEBI:78529"/>
        <dbReference type="ChEBI" id="CHEBI:456215"/>
        <dbReference type="EC" id="6.1.1.6"/>
    </reaction>
</comment>
<dbReference type="GO" id="GO:0005524">
    <property type="term" value="F:ATP binding"/>
    <property type="evidence" value="ECO:0007669"/>
    <property type="project" value="UniProtKB-KW"/>
</dbReference>
<evidence type="ECO:0000313" key="14">
    <source>
        <dbReference type="EMBL" id="CAB4620252.1"/>
    </source>
</evidence>
<evidence type="ECO:0000256" key="11">
    <source>
        <dbReference type="ARBA" id="ARBA00030563"/>
    </source>
</evidence>
<evidence type="ECO:0000256" key="5">
    <source>
        <dbReference type="ARBA" id="ARBA00022598"/>
    </source>
</evidence>
<dbReference type="Gene3D" id="2.40.50.140">
    <property type="entry name" value="Nucleic acid-binding proteins"/>
    <property type="match status" value="1"/>
</dbReference>
<dbReference type="InterPro" id="IPR006195">
    <property type="entry name" value="aa-tRNA-synth_II"/>
</dbReference>
<evidence type="ECO:0000256" key="9">
    <source>
        <dbReference type="ARBA" id="ARBA00022917"/>
    </source>
</evidence>
<dbReference type="InterPro" id="IPR018149">
    <property type="entry name" value="Lys-tRNA-synth_II_C"/>
</dbReference>
<evidence type="ECO:0000256" key="8">
    <source>
        <dbReference type="ARBA" id="ARBA00022840"/>
    </source>
</evidence>
<dbReference type="AlphaFoldDB" id="A0A6J6I1J7"/>
<keyword evidence="9" id="KW-0648">Protein biosynthesis</keyword>
<dbReference type="GO" id="GO:0005829">
    <property type="term" value="C:cytosol"/>
    <property type="evidence" value="ECO:0007669"/>
    <property type="project" value="TreeGrafter"/>
</dbReference>
<protein>
    <recommendedName>
        <fullName evidence="3">lysine--tRNA ligase</fullName>
        <ecNumber evidence="3">6.1.1.6</ecNumber>
    </recommendedName>
    <alternativeName>
        <fullName evidence="11">Lysyl-tRNA synthetase</fullName>
    </alternativeName>
</protein>
<dbReference type="SUPFAM" id="SSF55681">
    <property type="entry name" value="Class II aaRS and biotin synthetases"/>
    <property type="match status" value="1"/>
</dbReference>
<dbReference type="FunFam" id="2.40.50.140:FF:000024">
    <property type="entry name" value="Lysine--tRNA ligase"/>
    <property type="match status" value="1"/>
</dbReference>
<organism evidence="14">
    <name type="scientific">freshwater metagenome</name>
    <dbReference type="NCBI Taxonomy" id="449393"/>
    <lineage>
        <taxon>unclassified sequences</taxon>
        <taxon>metagenomes</taxon>
        <taxon>ecological metagenomes</taxon>
    </lineage>
</organism>
<dbReference type="PANTHER" id="PTHR42918">
    <property type="entry name" value="LYSYL-TRNA SYNTHETASE"/>
    <property type="match status" value="1"/>
</dbReference>
<dbReference type="NCBIfam" id="TIGR00499">
    <property type="entry name" value="lysS_bact"/>
    <property type="match status" value="1"/>
</dbReference>
<evidence type="ECO:0000256" key="2">
    <source>
        <dbReference type="ARBA" id="ARBA00008226"/>
    </source>
</evidence>
<dbReference type="PANTHER" id="PTHR42918:SF15">
    <property type="entry name" value="LYSINE--TRNA LIGASE, CHLOROPLASTIC_MITOCHONDRIAL"/>
    <property type="match status" value="1"/>
</dbReference>
<dbReference type="GO" id="GO:0004824">
    <property type="term" value="F:lysine-tRNA ligase activity"/>
    <property type="evidence" value="ECO:0007669"/>
    <property type="project" value="UniProtKB-EC"/>
</dbReference>
<evidence type="ECO:0000256" key="4">
    <source>
        <dbReference type="ARBA" id="ARBA00022490"/>
    </source>
</evidence>
<dbReference type="InterPro" id="IPR012340">
    <property type="entry name" value="NA-bd_OB-fold"/>
</dbReference>
<dbReference type="Pfam" id="PF00152">
    <property type="entry name" value="tRNA-synt_2"/>
    <property type="match status" value="1"/>
</dbReference>
<dbReference type="GO" id="GO:0000049">
    <property type="term" value="F:tRNA binding"/>
    <property type="evidence" value="ECO:0007669"/>
    <property type="project" value="TreeGrafter"/>
</dbReference>
<dbReference type="PRINTS" id="PR00982">
    <property type="entry name" value="TRNASYNTHLYS"/>
</dbReference>
<reference evidence="14" key="1">
    <citation type="submission" date="2020-05" db="EMBL/GenBank/DDBJ databases">
        <authorList>
            <person name="Chiriac C."/>
            <person name="Salcher M."/>
            <person name="Ghai R."/>
            <person name="Kavagutti S V."/>
        </authorList>
    </citation>
    <scope>NUCLEOTIDE SEQUENCE</scope>
</reference>
<evidence type="ECO:0000259" key="13">
    <source>
        <dbReference type="PROSITE" id="PS50862"/>
    </source>
</evidence>
<accession>A0A6J6I1J7</accession>
<dbReference type="InterPro" id="IPR004364">
    <property type="entry name" value="Aa-tRNA-synt_II"/>
</dbReference>
<dbReference type="SUPFAM" id="SSF50249">
    <property type="entry name" value="Nucleic acid-binding proteins"/>
    <property type="match status" value="1"/>
</dbReference>
<evidence type="ECO:0000256" key="1">
    <source>
        <dbReference type="ARBA" id="ARBA00004496"/>
    </source>
</evidence>
<dbReference type="NCBIfam" id="NF001756">
    <property type="entry name" value="PRK00484.1"/>
    <property type="match status" value="1"/>
</dbReference>
<dbReference type="GO" id="GO:0006430">
    <property type="term" value="P:lysyl-tRNA aminoacylation"/>
    <property type="evidence" value="ECO:0007669"/>
    <property type="project" value="InterPro"/>
</dbReference>
<keyword evidence="5" id="KW-0436">Ligase</keyword>
<dbReference type="InterPro" id="IPR002313">
    <property type="entry name" value="Lys-tRNA-ligase_II"/>
</dbReference>
<keyword evidence="10" id="KW-0030">Aminoacyl-tRNA synthetase</keyword>
<dbReference type="EC" id="6.1.1.6" evidence="3"/>
<evidence type="ECO:0000256" key="3">
    <source>
        <dbReference type="ARBA" id="ARBA00013166"/>
    </source>
</evidence>
<gene>
    <name evidence="14" type="ORF">UFOPK1874_00997</name>
</gene>
<dbReference type="Pfam" id="PF01336">
    <property type="entry name" value="tRNA_anti-codon"/>
    <property type="match status" value="1"/>
</dbReference>
<dbReference type="Gene3D" id="3.30.930.10">
    <property type="entry name" value="Bira Bifunctional Protein, Domain 2"/>
    <property type="match status" value="1"/>
</dbReference>
<comment type="similarity">
    <text evidence="2">Belongs to the class-II aminoacyl-tRNA synthetase family.</text>
</comment>
<keyword evidence="7" id="KW-0547">Nucleotide-binding</keyword>
<dbReference type="CDD" id="cd00775">
    <property type="entry name" value="LysRS_core"/>
    <property type="match status" value="1"/>
</dbReference>
<dbReference type="InterPro" id="IPR004365">
    <property type="entry name" value="NA-bd_OB_tRNA"/>
</dbReference>
<evidence type="ECO:0000256" key="10">
    <source>
        <dbReference type="ARBA" id="ARBA00023146"/>
    </source>
</evidence>
<name>A0A6J6I1J7_9ZZZZ</name>
<dbReference type="InterPro" id="IPR045864">
    <property type="entry name" value="aa-tRNA-synth_II/BPL/LPL"/>
</dbReference>
<comment type="subcellular location">
    <subcellularLocation>
        <location evidence="1">Cytoplasm</location>
    </subcellularLocation>
</comment>
<dbReference type="CDD" id="cd04322">
    <property type="entry name" value="LysRS_N"/>
    <property type="match status" value="1"/>
</dbReference>
<evidence type="ECO:0000256" key="6">
    <source>
        <dbReference type="ARBA" id="ARBA00022723"/>
    </source>
</evidence>
<proteinExistence type="inferred from homology"/>
<dbReference type="GO" id="GO:0046872">
    <property type="term" value="F:metal ion binding"/>
    <property type="evidence" value="ECO:0007669"/>
    <property type="project" value="UniProtKB-KW"/>
</dbReference>
<evidence type="ECO:0000256" key="12">
    <source>
        <dbReference type="ARBA" id="ARBA00048573"/>
    </source>
</evidence>
<dbReference type="InterPro" id="IPR044136">
    <property type="entry name" value="Lys-tRNA-ligase_II_N"/>
</dbReference>
<sequence>MTPTSQVVDTTLACQLWHQPPREGTQTTKPASLWPQRVCSNALFDRSGQLASLVGGLSNYRGTPVSDENVDQNAGGLEQEKARRLDAIEALRAAGTNPYPYRFDRSHTLGEIRSAHGTIEPGTETEVSVDVAGRIMLKRDQGKLIFATLQDRSDNIQLFVSKAVVGDEAFDAINDLDLGDWVGVSGTVMATRKGELSIKVSSLQLLSKAVRPLPDKWHGLTDTDTRYRQRYADLIGNEESRRMFAIRHAVIASFRRTLHERGFIEVETPVLHMEAGGAHARPFLTHHNALDMQLYLRIALELHLKRLIVGGMERVFEIGRVFRNEGISTRHNPEFTMMELYQAFADYTDIMDLTELLFVNAAVDATGTSVVTIDDVQVDLAKPWRRVRMVDLVTEATGVTVHPSQPREDLVVLAEKHGVKVERHHGPGKIIEELFEHLCESSLREPTFVTGHPVEISPLAREDRNDPHLTERFELFVGGRELANAYSELNDPVVQRARFEDEQKQKEAGNAEAGTVDEDFLRALEFGMPPTGGLGIGMDRLVMLIGGAASIRDVILFPTLRPEVF</sequence>